<dbReference type="FunFam" id="3.40.309.10:FF:000006">
    <property type="entry name" value="Gamma-glutamyl phosphate reductase"/>
    <property type="match status" value="1"/>
</dbReference>
<keyword evidence="4 7" id="KW-0521">NADP</keyword>
<sequence>MMISINEQAKQVKSASDQVALLSSEEKKLLLETIADQLVSNSESILSANEKDLEQSAHESQAILDRLRLTTNRIESIADSCRQVANMEDPIGETIEEWERPNGLLIRSTRVPLGVIGMIYEARPNVTVDATALSLKTGNAVLLRGSSSSFHSNNAIVEVIHQALAQRNINENVVQLVQDTSREAANEMLKLNESLDVLIPRGGAGLIKSVVENATVPVLETGVGNCHVYIDETADPEMAISISVDAKTDRPSVCNAAETILVHEKWLERYGHQLITRFIDADVQIYGDNQIQSLHGSVMEATDEDWSKEYLDLAVAMKTVSSTIEAIDHVKQFGTGHSESIITEQSKNRDTFLQRIDAAALYHNASTRFTDGGEFGFGAEIGISTQKLHARGPMGLKAMTSSKYLILGTGQTKS</sequence>
<comment type="subcellular location">
    <subcellularLocation>
        <location evidence="7">Cytoplasm</location>
    </subcellularLocation>
</comment>
<dbReference type="HAMAP" id="MF_00412">
    <property type="entry name" value="ProA"/>
    <property type="match status" value="1"/>
</dbReference>
<dbReference type="GO" id="GO:0004350">
    <property type="term" value="F:glutamate-5-semialdehyde dehydrogenase activity"/>
    <property type="evidence" value="ECO:0007669"/>
    <property type="project" value="UniProtKB-UniRule"/>
</dbReference>
<evidence type="ECO:0000259" key="8">
    <source>
        <dbReference type="Pfam" id="PF00171"/>
    </source>
</evidence>
<dbReference type="EC" id="1.2.1.41" evidence="7"/>
<dbReference type="RefSeq" id="WP_343043367.1">
    <property type="nucleotide sequence ID" value="NZ_JACHHB010000013.1"/>
</dbReference>
<comment type="similarity">
    <text evidence="7">Belongs to the gamma-glutamyl phosphate reductase family.</text>
</comment>
<dbReference type="NCBIfam" id="NF001221">
    <property type="entry name" value="PRK00197.1"/>
    <property type="match status" value="1"/>
</dbReference>
<evidence type="ECO:0000256" key="6">
    <source>
        <dbReference type="ARBA" id="ARBA00049024"/>
    </source>
</evidence>
<dbReference type="Gene3D" id="3.40.605.10">
    <property type="entry name" value="Aldehyde Dehydrogenase, Chain A, domain 1"/>
    <property type="match status" value="1"/>
</dbReference>
<evidence type="ECO:0000256" key="5">
    <source>
        <dbReference type="ARBA" id="ARBA00023002"/>
    </source>
</evidence>
<dbReference type="InterPro" id="IPR016161">
    <property type="entry name" value="Ald_DH/histidinol_DH"/>
</dbReference>
<dbReference type="PANTHER" id="PTHR11063:SF8">
    <property type="entry name" value="DELTA-1-PYRROLINE-5-CARBOXYLATE SYNTHASE"/>
    <property type="match status" value="1"/>
</dbReference>
<keyword evidence="2 7" id="KW-0028">Amino-acid biosynthesis</keyword>
<accession>A0A840QSZ3</accession>
<dbReference type="InterPro" id="IPR016162">
    <property type="entry name" value="Ald_DH_N"/>
</dbReference>
<dbReference type="Gene3D" id="3.40.309.10">
    <property type="entry name" value="Aldehyde Dehydrogenase, Chain A, domain 2"/>
    <property type="match status" value="1"/>
</dbReference>
<dbReference type="InterPro" id="IPR015590">
    <property type="entry name" value="Aldehyde_DH_dom"/>
</dbReference>
<dbReference type="AlphaFoldDB" id="A0A840QSZ3"/>
<comment type="catalytic activity">
    <reaction evidence="6 7">
        <text>L-glutamate 5-semialdehyde + phosphate + NADP(+) = L-glutamyl 5-phosphate + NADPH + H(+)</text>
        <dbReference type="Rhea" id="RHEA:19541"/>
        <dbReference type="ChEBI" id="CHEBI:15378"/>
        <dbReference type="ChEBI" id="CHEBI:43474"/>
        <dbReference type="ChEBI" id="CHEBI:57783"/>
        <dbReference type="ChEBI" id="CHEBI:58066"/>
        <dbReference type="ChEBI" id="CHEBI:58274"/>
        <dbReference type="ChEBI" id="CHEBI:58349"/>
        <dbReference type="EC" id="1.2.1.41"/>
    </reaction>
</comment>
<dbReference type="Pfam" id="PF00171">
    <property type="entry name" value="Aldedh"/>
    <property type="match status" value="1"/>
</dbReference>
<keyword evidence="3 7" id="KW-0641">Proline biosynthesis</keyword>
<evidence type="ECO:0000256" key="7">
    <source>
        <dbReference type="HAMAP-Rule" id="MF_00412"/>
    </source>
</evidence>
<keyword evidence="10" id="KW-1185">Reference proteome</keyword>
<dbReference type="SUPFAM" id="SSF53720">
    <property type="entry name" value="ALDH-like"/>
    <property type="match status" value="1"/>
</dbReference>
<dbReference type="CDD" id="cd07079">
    <property type="entry name" value="ALDH_F18-19_ProA-GPR"/>
    <property type="match status" value="1"/>
</dbReference>
<comment type="function">
    <text evidence="7">Catalyzes the NADPH-dependent reduction of L-glutamate 5-phosphate into L-glutamate 5-semialdehyde and phosphate. The product spontaneously undergoes cyclization to form 1-pyrroline-5-carboxylate.</text>
</comment>
<proteinExistence type="inferred from homology"/>
<reference evidence="9 10" key="1">
    <citation type="submission" date="2020-08" db="EMBL/GenBank/DDBJ databases">
        <title>Genomic Encyclopedia of Type Strains, Phase IV (KMG-IV): sequencing the most valuable type-strain genomes for metagenomic binning, comparative biology and taxonomic classification.</title>
        <authorList>
            <person name="Goeker M."/>
        </authorList>
    </citation>
    <scope>NUCLEOTIDE SEQUENCE [LARGE SCALE GENOMIC DNA]</scope>
    <source>
        <strain evidence="9 10">DSM 24696</strain>
    </source>
</reference>
<name>A0A840QSZ3_9BACI</name>
<evidence type="ECO:0000256" key="1">
    <source>
        <dbReference type="ARBA" id="ARBA00004985"/>
    </source>
</evidence>
<dbReference type="GO" id="GO:0050661">
    <property type="term" value="F:NADP binding"/>
    <property type="evidence" value="ECO:0007669"/>
    <property type="project" value="InterPro"/>
</dbReference>
<dbReference type="UniPathway" id="UPA00098">
    <property type="reaction ID" value="UER00360"/>
</dbReference>
<dbReference type="InterPro" id="IPR016163">
    <property type="entry name" value="Ald_DH_C"/>
</dbReference>
<evidence type="ECO:0000256" key="2">
    <source>
        <dbReference type="ARBA" id="ARBA00022605"/>
    </source>
</evidence>
<feature type="domain" description="Aldehyde dehydrogenase" evidence="8">
    <location>
        <begin position="7"/>
        <end position="315"/>
    </location>
</feature>
<dbReference type="InterPro" id="IPR000965">
    <property type="entry name" value="GPR_dom"/>
</dbReference>
<organism evidence="9 10">
    <name type="scientific">Texcoconibacillus texcoconensis</name>
    <dbReference type="NCBI Taxonomy" id="1095777"/>
    <lineage>
        <taxon>Bacteria</taxon>
        <taxon>Bacillati</taxon>
        <taxon>Bacillota</taxon>
        <taxon>Bacilli</taxon>
        <taxon>Bacillales</taxon>
        <taxon>Bacillaceae</taxon>
        <taxon>Texcoconibacillus</taxon>
    </lineage>
</organism>
<evidence type="ECO:0000313" key="10">
    <source>
        <dbReference type="Proteomes" id="UP000551878"/>
    </source>
</evidence>
<comment type="caution">
    <text evidence="9">The sequence shown here is derived from an EMBL/GenBank/DDBJ whole genome shotgun (WGS) entry which is preliminary data.</text>
</comment>
<dbReference type="Proteomes" id="UP000551878">
    <property type="component" value="Unassembled WGS sequence"/>
</dbReference>
<dbReference type="GO" id="GO:0055129">
    <property type="term" value="P:L-proline biosynthetic process"/>
    <property type="evidence" value="ECO:0007669"/>
    <property type="project" value="UniProtKB-UniRule"/>
</dbReference>
<dbReference type="NCBIfam" id="TIGR00407">
    <property type="entry name" value="proA"/>
    <property type="match status" value="1"/>
</dbReference>
<dbReference type="InterPro" id="IPR012134">
    <property type="entry name" value="Glu-5-SA_DH"/>
</dbReference>
<dbReference type="PANTHER" id="PTHR11063">
    <property type="entry name" value="GLUTAMATE SEMIALDEHYDE DEHYDROGENASE"/>
    <property type="match status" value="1"/>
</dbReference>
<evidence type="ECO:0000256" key="4">
    <source>
        <dbReference type="ARBA" id="ARBA00022857"/>
    </source>
</evidence>
<keyword evidence="7" id="KW-0963">Cytoplasm</keyword>
<evidence type="ECO:0000313" key="9">
    <source>
        <dbReference type="EMBL" id="MBB5174433.1"/>
    </source>
</evidence>
<evidence type="ECO:0000256" key="3">
    <source>
        <dbReference type="ARBA" id="ARBA00022650"/>
    </source>
</evidence>
<protein>
    <recommendedName>
        <fullName evidence="7">Gamma-glutamyl phosphate reductase</fullName>
        <shortName evidence="7">GPR</shortName>
        <ecNumber evidence="7">1.2.1.41</ecNumber>
    </recommendedName>
    <alternativeName>
        <fullName evidence="7">Glutamate-5-semialdehyde dehydrogenase</fullName>
    </alternativeName>
    <alternativeName>
        <fullName evidence="7">Glutamyl-gamma-semialdehyde dehydrogenase</fullName>
        <shortName evidence="7">GSA dehydrogenase</shortName>
    </alternativeName>
</protein>
<gene>
    <name evidence="7" type="primary">proA</name>
    <name evidence="9" type="ORF">HNQ41_002648</name>
</gene>
<dbReference type="PIRSF" id="PIRSF000151">
    <property type="entry name" value="GPR"/>
    <property type="match status" value="1"/>
</dbReference>
<keyword evidence="5 7" id="KW-0560">Oxidoreductase</keyword>
<dbReference type="EMBL" id="JACHHB010000013">
    <property type="protein sequence ID" value="MBB5174433.1"/>
    <property type="molecule type" value="Genomic_DNA"/>
</dbReference>
<comment type="pathway">
    <text evidence="1 7">Amino-acid biosynthesis; L-proline biosynthesis; L-glutamate 5-semialdehyde from L-glutamate: step 2/2.</text>
</comment>
<dbReference type="GO" id="GO:0005737">
    <property type="term" value="C:cytoplasm"/>
    <property type="evidence" value="ECO:0007669"/>
    <property type="project" value="UniProtKB-SubCell"/>
</dbReference>